<dbReference type="SUPFAM" id="SSF56003">
    <property type="entry name" value="Molybdenum cofactor-binding domain"/>
    <property type="match status" value="2"/>
</dbReference>
<evidence type="ECO:0000313" key="2">
    <source>
        <dbReference type="EMBL" id="MBK1630801.1"/>
    </source>
</evidence>
<dbReference type="PANTHER" id="PTHR47495:SF2">
    <property type="entry name" value="ALDEHYDE DEHYDROGENASE"/>
    <property type="match status" value="1"/>
</dbReference>
<name>A0ABS1CFW3_9GAMM</name>
<accession>A0ABS1CFW3</accession>
<dbReference type="RefSeq" id="WP_200236031.1">
    <property type="nucleotide sequence ID" value="NZ_NRRV01000016.1"/>
</dbReference>
<dbReference type="Pfam" id="PF20256">
    <property type="entry name" value="MoCoBD_2"/>
    <property type="match status" value="2"/>
</dbReference>
<protein>
    <submittedName>
        <fullName evidence="2">Twin-arginine translocation pathway signal protein</fullName>
    </submittedName>
</protein>
<comment type="caution">
    <text evidence="2">The sequence shown here is derived from an EMBL/GenBank/DDBJ whole genome shotgun (WGS) entry which is preliminary data.</text>
</comment>
<evidence type="ECO:0000259" key="1">
    <source>
        <dbReference type="SMART" id="SM01008"/>
    </source>
</evidence>
<dbReference type="InterPro" id="IPR000674">
    <property type="entry name" value="Ald_Oxase/Xan_DH_a/b"/>
</dbReference>
<dbReference type="PIRSF" id="PIRSF036389">
    <property type="entry name" value="IOR_B"/>
    <property type="match status" value="1"/>
</dbReference>
<evidence type="ECO:0000313" key="3">
    <source>
        <dbReference type="Proteomes" id="UP000748752"/>
    </source>
</evidence>
<gene>
    <name evidence="2" type="ORF">CKO31_08605</name>
</gene>
<feature type="domain" description="Aldehyde oxidase/xanthine dehydrogenase a/b hammerhead" evidence="1">
    <location>
        <begin position="227"/>
        <end position="305"/>
    </location>
</feature>
<dbReference type="PROSITE" id="PS51318">
    <property type="entry name" value="TAT"/>
    <property type="match status" value="1"/>
</dbReference>
<dbReference type="InterPro" id="IPR046867">
    <property type="entry name" value="AldOxase/xan_DH_MoCoBD2"/>
</dbReference>
<dbReference type="Proteomes" id="UP000748752">
    <property type="component" value="Unassembled WGS sequence"/>
</dbReference>
<dbReference type="InterPro" id="IPR012368">
    <property type="entry name" value="OxRdtase_Mopterin-bd_su_IorB"/>
</dbReference>
<keyword evidence="3" id="KW-1185">Reference proteome</keyword>
<dbReference type="EMBL" id="NRRV01000016">
    <property type="protein sequence ID" value="MBK1630801.1"/>
    <property type="molecule type" value="Genomic_DNA"/>
</dbReference>
<dbReference type="InterPro" id="IPR006311">
    <property type="entry name" value="TAT_signal"/>
</dbReference>
<dbReference type="Gene3D" id="3.30.365.10">
    <property type="entry name" value="Aldehyde oxidase/xanthine dehydrogenase, molybdopterin binding domain"/>
    <property type="match status" value="5"/>
</dbReference>
<dbReference type="Pfam" id="PF02738">
    <property type="entry name" value="MoCoBD_1"/>
    <property type="match status" value="1"/>
</dbReference>
<dbReference type="PANTHER" id="PTHR47495">
    <property type="entry name" value="ALDEHYDE DEHYDROGENASE"/>
    <property type="match status" value="1"/>
</dbReference>
<dbReference type="SMART" id="SM01008">
    <property type="entry name" value="Ald_Xan_dh_C"/>
    <property type="match status" value="1"/>
</dbReference>
<organism evidence="2 3">
    <name type="scientific">Thiohalocapsa halophila</name>
    <dbReference type="NCBI Taxonomy" id="69359"/>
    <lineage>
        <taxon>Bacteria</taxon>
        <taxon>Pseudomonadati</taxon>
        <taxon>Pseudomonadota</taxon>
        <taxon>Gammaproteobacteria</taxon>
        <taxon>Chromatiales</taxon>
        <taxon>Chromatiaceae</taxon>
        <taxon>Thiohalocapsa</taxon>
    </lineage>
</organism>
<sequence>MSNPKIVNLSRRRFLKSSTGAAAGLTLGVWLPARGQMAGPERVAGPGMAGGGAAAAGDFAPNAFVRIATDDNVTVVCKHLEMGQGTFTGLPTLVAEELDARWAQIQPEGAPVDAERYNNLFWGSVQGTGGSTAIANAFEQMRKAGAAARAMLVGAAAARWQVPAAEITVVDGVVSHPKSGNSATFGELAVAAAEQPVPDEPKLKAPSEFKLIGKAFLPRKDSKAKCTGVAQFTQDVRLPNMLTACVAHPPRFGAKVRGFDASAAEAVPGVVEAVAIPSGVAVLAYDFWSAQQGRNALTVDWDESDAFKQGSKEILADYRRRAKEPGKTVTRVGDAEAALAAAATVVEAEYSVPFLAHAAMETMDCVITPDADGGVRVVNGEQFQTIDQQAVAEVLGLEPEQVRIEMLYAGGSFGRRANPQSDYLVEAAHIFKAAGGKTSVKLIWTREDDTRAGFYRPLYLHKVRAGLDADGKPVAWQHRIVGQSIITGTAFEPALVVDGIDQTSVEGAKELPYAIPNRHLDLHSPELPVPVQWWRAVGSTHTAFAVECMMDELAAAAGTDPVDFRVALMGEHPRERDVLKLAAQQGGWYDPPLAEGRGRGIAVHKSFGSHVGMVAEVTLDDDNGFSVDRVVIAVDCGTVVNPDVVVAQMEGGMGFGLSAALMSEITLVDGAVQQSNFHDYLVLRMDKMPEVEVHIVPSNEAPTGVGEPATPVIAPAVANALAAATGKRYHQLPLERAA</sequence>
<dbReference type="InterPro" id="IPR008274">
    <property type="entry name" value="AldOxase/xan_DH_MoCoBD1"/>
</dbReference>
<dbReference type="InterPro" id="IPR037165">
    <property type="entry name" value="AldOxase/xan_DH_Mopterin-bd_sf"/>
</dbReference>
<dbReference type="InterPro" id="IPR052516">
    <property type="entry name" value="N-heterocyclic_Hydroxylase"/>
</dbReference>
<proteinExistence type="predicted"/>
<dbReference type="Gene3D" id="3.90.1170.50">
    <property type="entry name" value="Aldehyde oxidase/xanthine dehydrogenase, a/b hammerhead"/>
    <property type="match status" value="1"/>
</dbReference>
<reference evidence="2 3" key="1">
    <citation type="journal article" date="2020" name="Microorganisms">
        <title>Osmotic Adaptation and Compatible Solute Biosynthesis of Phototrophic Bacteria as Revealed from Genome Analyses.</title>
        <authorList>
            <person name="Imhoff J.F."/>
            <person name="Rahn T."/>
            <person name="Kunzel S."/>
            <person name="Keller A."/>
            <person name="Neulinger S.C."/>
        </authorList>
    </citation>
    <scope>NUCLEOTIDE SEQUENCE [LARGE SCALE GENOMIC DNA]</scope>
    <source>
        <strain evidence="2 3">DSM 6210</strain>
    </source>
</reference>